<dbReference type="Pfam" id="PF00450">
    <property type="entry name" value="Peptidase_S10"/>
    <property type="match status" value="1"/>
</dbReference>
<dbReference type="Gene3D" id="3.40.50.1820">
    <property type="entry name" value="alpha/beta hydrolase"/>
    <property type="match status" value="1"/>
</dbReference>
<evidence type="ECO:0000256" key="6">
    <source>
        <dbReference type="ARBA" id="ARBA00022833"/>
    </source>
</evidence>
<proteinExistence type="inferred from homology"/>
<accession>A0A0D2DXK8</accession>
<keyword evidence="3" id="KW-0645">Protease</keyword>
<dbReference type="InterPro" id="IPR052360">
    <property type="entry name" value="Transcr_Regulatory_Proteins"/>
</dbReference>
<evidence type="ECO:0000256" key="5">
    <source>
        <dbReference type="ARBA" id="ARBA00022801"/>
    </source>
</evidence>
<dbReference type="GeneID" id="27359540"/>
<keyword evidence="13" id="KW-0732">Signal</keyword>
<dbReference type="PANTHER" id="PTHR36206:SF12">
    <property type="entry name" value="ASPERCRYPTIN BIOSYNTHESIS CLUSTER-SPECIFIC TRANSCRIPTION REGULATOR ATNN-RELATED"/>
    <property type="match status" value="1"/>
</dbReference>
<dbReference type="GO" id="GO:0046872">
    <property type="term" value="F:metal ion binding"/>
    <property type="evidence" value="ECO:0007669"/>
    <property type="project" value="UniProtKB-KW"/>
</dbReference>
<evidence type="ECO:0000256" key="7">
    <source>
        <dbReference type="ARBA" id="ARBA00023015"/>
    </source>
</evidence>
<dbReference type="MEROPS" id="S10.016"/>
<feature type="region of interest" description="Disordered" evidence="12">
    <location>
        <begin position="603"/>
        <end position="625"/>
    </location>
</feature>
<evidence type="ECO:0000256" key="12">
    <source>
        <dbReference type="SAM" id="MobiDB-lite"/>
    </source>
</evidence>
<organism evidence="14 15">
    <name type="scientific">Exophiala oligosperma</name>
    <dbReference type="NCBI Taxonomy" id="215243"/>
    <lineage>
        <taxon>Eukaryota</taxon>
        <taxon>Fungi</taxon>
        <taxon>Dikarya</taxon>
        <taxon>Ascomycota</taxon>
        <taxon>Pezizomycotina</taxon>
        <taxon>Eurotiomycetes</taxon>
        <taxon>Chaetothyriomycetidae</taxon>
        <taxon>Chaetothyriales</taxon>
        <taxon>Herpotrichiellaceae</taxon>
        <taxon>Exophiala</taxon>
    </lineage>
</organism>
<feature type="chain" id="PRO_5002240777" description="Carboxypeptidase" evidence="13">
    <location>
        <begin position="20"/>
        <end position="1093"/>
    </location>
</feature>
<evidence type="ECO:0000313" key="15">
    <source>
        <dbReference type="Proteomes" id="UP000053342"/>
    </source>
</evidence>
<dbReference type="InterPro" id="IPR001563">
    <property type="entry name" value="Peptidase_S10"/>
</dbReference>
<evidence type="ECO:0000256" key="2">
    <source>
        <dbReference type="ARBA" id="ARBA00022645"/>
    </source>
</evidence>
<feature type="compositionally biased region" description="Polar residues" evidence="12">
    <location>
        <begin position="604"/>
        <end position="625"/>
    </location>
</feature>
<keyword evidence="11" id="KW-0539">Nucleus</keyword>
<name>A0A0D2DXK8_9EURO</name>
<dbReference type="PRINTS" id="PR00724">
    <property type="entry name" value="CRBOXYPTASEC"/>
</dbReference>
<gene>
    <name evidence="14" type="ORF">PV06_07466</name>
</gene>
<dbReference type="InterPro" id="IPR033124">
    <property type="entry name" value="Ser_caboxypep_his_AS"/>
</dbReference>
<sequence length="1093" mass="120642">MKSCFSAFITALLLNSAPATSIPTKGKPVTVNSPLDPNVSLSYKETNICETTAGVRSWTGYVNLPLDPAEGRDYPTHTFFWFFESRKDPRNAPLSVWLQGGPGSPSIPAAIGENGPCSVTENSVDTILNPWSWTNEVNMLYIDQPVSVGFSYDTLVNGTINEFSSPFNVTAHGNTALNALETNSSVLAGTFSAQGSLSTPNTTVAAARVAWHFMQIWMKEFPALTPKGHRFSMWGESFGGHWVPTFANFFLSQNQLLKDGKLDRSAIPLQLDTIGLVNACVDIVTQMPFYPEMAFNNTYGPVINRTVYEAAVASWPRCRNLIEECRAIAQEQDPMRYGNNTDVNTACAGAYATCFGTVWTDMTKYGRDTFDLTAKVPSAFPPKYAAGYLNRQPVQTALGVPLNFTGLSDPVNIGFEYTGDFVVGHNLAILGRLLDQGIKVALVYGDADYQCNWLGGEALSLAINSTIKADFHNSGYANITTKEGSVGGTVRQYGNLSFSRVFSAGHQVPYYQPETAFAIFNRTMSGVDVATGETLTTSGISTNGPQSVFDVKVPVFSHPPPQCYFWDQLETCTASQKEMICNDTAILKDYIMVGYRRKCDGYQHPSNTKSPGNDSLTSLHPGTNAFTSRPERRSFDFFRAVAGQGLGAYFNRPFWTQEVLRAATHYPSIRHLVIALGSAYENFENEETASADDQAIGRHFTLQQANQAIRLMRDHFQSAMAQGPMSAENTSCIMTASILFTYIASLQGHFAQAIEHVRSGLKVLQDFEAVSSSIHTSSAASTATYPVALRDLRRALISLYGQIRCMINDEAKTQWTRDLLVSDLGIVTGFCSLSDAHSHVERLFLNMLTFLQNSEVNPPKTPEEHDAFHKRRREILRALSSCNKAVDLLADSTRHQIAPDGREIKEDDLSGILILRVYLTIIEMRMGMNALRPQDREARFDTLQPCLEQILKYCEAVVSANKNNTSRTPLAAAPSHSGLGIVMPLHTVAARCRNFETRKRALDLLFTCSRREGMWDGLMTGKIAANTYMLERQAAMDAAGMATRTDGTIAVPDDCRVREVKITYSGDRKVSAEYITVGNWKRGQRGVEKMIQW</sequence>
<dbReference type="RefSeq" id="XP_016260470.1">
    <property type="nucleotide sequence ID" value="XM_016408716.1"/>
</dbReference>
<dbReference type="GO" id="GO:0003677">
    <property type="term" value="F:DNA binding"/>
    <property type="evidence" value="ECO:0007669"/>
    <property type="project" value="UniProtKB-KW"/>
</dbReference>
<dbReference type="OrthoDB" id="443318at2759"/>
<comment type="similarity">
    <text evidence="1">Belongs to the peptidase S10 family.</text>
</comment>
<dbReference type="AlphaFoldDB" id="A0A0D2DXK8"/>
<evidence type="ECO:0000256" key="3">
    <source>
        <dbReference type="ARBA" id="ARBA00022670"/>
    </source>
</evidence>
<evidence type="ECO:0000256" key="9">
    <source>
        <dbReference type="ARBA" id="ARBA00023163"/>
    </source>
</evidence>
<keyword evidence="5" id="KW-0378">Hydrolase</keyword>
<dbReference type="HOGENOM" id="CLU_284274_0_0_1"/>
<evidence type="ECO:0000256" key="11">
    <source>
        <dbReference type="ARBA" id="ARBA00023242"/>
    </source>
</evidence>
<keyword evidence="2" id="KW-0121">Carboxypeptidase</keyword>
<evidence type="ECO:0000313" key="14">
    <source>
        <dbReference type="EMBL" id="KIW40254.1"/>
    </source>
</evidence>
<evidence type="ECO:0000256" key="1">
    <source>
        <dbReference type="ARBA" id="ARBA00009431"/>
    </source>
</evidence>
<protein>
    <recommendedName>
        <fullName evidence="16">Carboxypeptidase</fullName>
    </recommendedName>
</protein>
<dbReference type="GO" id="GO:0006508">
    <property type="term" value="P:proteolysis"/>
    <property type="evidence" value="ECO:0007669"/>
    <property type="project" value="UniProtKB-KW"/>
</dbReference>
<evidence type="ECO:0008006" key="16">
    <source>
        <dbReference type="Google" id="ProtNLM"/>
    </source>
</evidence>
<keyword evidence="4" id="KW-0479">Metal-binding</keyword>
<dbReference type="Proteomes" id="UP000053342">
    <property type="component" value="Unassembled WGS sequence"/>
</dbReference>
<evidence type="ECO:0000256" key="10">
    <source>
        <dbReference type="ARBA" id="ARBA00023180"/>
    </source>
</evidence>
<dbReference type="VEuPathDB" id="FungiDB:PV06_07466"/>
<keyword evidence="15" id="KW-1185">Reference proteome</keyword>
<evidence type="ECO:0000256" key="8">
    <source>
        <dbReference type="ARBA" id="ARBA00023125"/>
    </source>
</evidence>
<keyword evidence="6" id="KW-0862">Zinc</keyword>
<dbReference type="GO" id="GO:0004185">
    <property type="term" value="F:serine-type carboxypeptidase activity"/>
    <property type="evidence" value="ECO:0007669"/>
    <property type="project" value="InterPro"/>
</dbReference>
<dbReference type="STRING" id="215243.A0A0D2DXK8"/>
<evidence type="ECO:0000256" key="13">
    <source>
        <dbReference type="SAM" id="SignalP"/>
    </source>
</evidence>
<keyword evidence="10" id="KW-0325">Glycoprotein</keyword>
<evidence type="ECO:0000256" key="4">
    <source>
        <dbReference type="ARBA" id="ARBA00022723"/>
    </source>
</evidence>
<keyword evidence="9" id="KW-0804">Transcription</keyword>
<dbReference type="PANTHER" id="PTHR36206">
    <property type="entry name" value="ASPERCRYPTIN BIOSYNTHESIS CLUSTER-SPECIFIC TRANSCRIPTION REGULATOR ATNN-RELATED"/>
    <property type="match status" value="1"/>
</dbReference>
<keyword evidence="7" id="KW-0805">Transcription regulation</keyword>
<reference evidence="14 15" key="1">
    <citation type="submission" date="2015-01" db="EMBL/GenBank/DDBJ databases">
        <title>The Genome Sequence of Exophiala oligosperma CBS72588.</title>
        <authorList>
            <consortium name="The Broad Institute Genomics Platform"/>
            <person name="Cuomo C."/>
            <person name="de Hoog S."/>
            <person name="Gorbushina A."/>
            <person name="Stielow B."/>
            <person name="Teixiera M."/>
            <person name="Abouelleil A."/>
            <person name="Chapman S.B."/>
            <person name="Priest M."/>
            <person name="Young S.K."/>
            <person name="Wortman J."/>
            <person name="Nusbaum C."/>
            <person name="Birren B."/>
        </authorList>
    </citation>
    <scope>NUCLEOTIDE SEQUENCE [LARGE SCALE GENOMIC DNA]</scope>
    <source>
        <strain evidence="14 15">CBS 72588</strain>
    </source>
</reference>
<dbReference type="SUPFAM" id="SSF53474">
    <property type="entry name" value="alpha/beta-Hydrolases"/>
    <property type="match status" value="1"/>
</dbReference>
<keyword evidence="8" id="KW-0238">DNA-binding</keyword>
<feature type="signal peptide" evidence="13">
    <location>
        <begin position="1"/>
        <end position="19"/>
    </location>
</feature>
<dbReference type="EMBL" id="KN847338">
    <property type="protein sequence ID" value="KIW40254.1"/>
    <property type="molecule type" value="Genomic_DNA"/>
</dbReference>
<dbReference type="PROSITE" id="PS00560">
    <property type="entry name" value="CARBOXYPEPT_SER_HIS"/>
    <property type="match status" value="1"/>
</dbReference>
<dbReference type="InterPro" id="IPR029058">
    <property type="entry name" value="AB_hydrolase_fold"/>
</dbReference>